<evidence type="ECO:0000313" key="14">
    <source>
        <dbReference type="WBParaSite" id="TASK_0000759801-mRNA-1"/>
    </source>
</evidence>
<reference evidence="14" key="1">
    <citation type="submission" date="2016-04" db="UniProtKB">
        <authorList>
            <consortium name="WormBaseParasite"/>
        </authorList>
    </citation>
    <scope>IDENTIFICATION</scope>
</reference>
<dbReference type="Gene3D" id="3.40.30.10">
    <property type="entry name" value="Glutaredoxin"/>
    <property type="match status" value="2"/>
</dbReference>
<dbReference type="Pfam" id="PF02798">
    <property type="entry name" value="GST_N"/>
    <property type="match status" value="1"/>
</dbReference>
<comment type="function">
    <text evidence="2">Conjugation of reduced glutathione to a wide number of exogenous and endogenous hydrophobic electrophiles.</text>
</comment>
<name>A0A158R9Q2_TAEAS</name>
<dbReference type="SUPFAM" id="SSF47616">
    <property type="entry name" value="GST C-terminal domain-like"/>
    <property type="match status" value="2"/>
</dbReference>
<comment type="catalytic activity">
    <reaction evidence="9">
        <text>RX + glutathione = an S-substituted glutathione + a halide anion + H(+)</text>
        <dbReference type="Rhea" id="RHEA:16437"/>
        <dbReference type="ChEBI" id="CHEBI:15378"/>
        <dbReference type="ChEBI" id="CHEBI:16042"/>
        <dbReference type="ChEBI" id="CHEBI:17792"/>
        <dbReference type="ChEBI" id="CHEBI:57925"/>
        <dbReference type="ChEBI" id="CHEBI:90779"/>
        <dbReference type="EC" id="2.5.1.18"/>
    </reaction>
</comment>
<evidence type="ECO:0000259" key="10">
    <source>
        <dbReference type="PROSITE" id="PS50404"/>
    </source>
</evidence>
<evidence type="ECO:0000256" key="7">
    <source>
        <dbReference type="ARBA" id="ARBA00022679"/>
    </source>
</evidence>
<dbReference type="InterPro" id="IPR036249">
    <property type="entry name" value="Thioredoxin-like_sf"/>
</dbReference>
<feature type="domain" description="GST C-terminal" evidence="11">
    <location>
        <begin position="1"/>
        <end position="110"/>
    </location>
</feature>
<comment type="similarity">
    <text evidence="4">Belongs to the GST superfamily. Pi family.</text>
</comment>
<evidence type="ECO:0000256" key="9">
    <source>
        <dbReference type="ARBA" id="ARBA00047960"/>
    </source>
</evidence>
<dbReference type="Gene3D" id="1.20.1050.10">
    <property type="match status" value="2"/>
</dbReference>
<evidence type="ECO:0000256" key="8">
    <source>
        <dbReference type="ARBA" id="ARBA00032759"/>
    </source>
</evidence>
<evidence type="ECO:0000259" key="11">
    <source>
        <dbReference type="PROSITE" id="PS50405"/>
    </source>
</evidence>
<keyword evidence="13" id="KW-1185">Reference proteome</keyword>
<reference evidence="12 13" key="2">
    <citation type="submission" date="2018-11" db="EMBL/GenBank/DDBJ databases">
        <authorList>
            <consortium name="Pathogen Informatics"/>
        </authorList>
    </citation>
    <scope>NUCLEOTIDE SEQUENCE [LARGE SCALE GENOMIC DNA]</scope>
</reference>
<evidence type="ECO:0000256" key="5">
    <source>
        <dbReference type="ARBA" id="ARBA00011738"/>
    </source>
</evidence>
<dbReference type="Pfam" id="PF14497">
    <property type="entry name" value="GST_C_3"/>
    <property type="match status" value="1"/>
</dbReference>
<gene>
    <name evidence="12" type="ORF">TASK_LOCUS7599</name>
</gene>
<dbReference type="PROSITE" id="PS50404">
    <property type="entry name" value="GST_NTER"/>
    <property type="match status" value="1"/>
</dbReference>
<comment type="function">
    <text evidence="1">GST isoenzymes appear to play a central role in the parasite detoxification system. Other functions are also suspected including a role in increasing the solubility of haematin in the parasite gut.</text>
</comment>
<evidence type="ECO:0000313" key="13">
    <source>
        <dbReference type="Proteomes" id="UP000282613"/>
    </source>
</evidence>
<dbReference type="InterPro" id="IPR036282">
    <property type="entry name" value="Glutathione-S-Trfase_C_sf"/>
</dbReference>
<dbReference type="FunFam" id="1.20.1050.10:FF:000020">
    <property type="entry name" value="Glutathione S-transferase P 1"/>
    <property type="match status" value="2"/>
</dbReference>
<accession>A0A158R9Q2</accession>
<dbReference type="EC" id="2.5.1.18" evidence="6"/>
<dbReference type="InterPro" id="IPR040079">
    <property type="entry name" value="Glutathione_S-Trfase"/>
</dbReference>
<organism evidence="14">
    <name type="scientific">Taenia asiatica</name>
    <name type="common">Asian tapeworm</name>
    <dbReference type="NCBI Taxonomy" id="60517"/>
    <lineage>
        <taxon>Eukaryota</taxon>
        <taxon>Metazoa</taxon>
        <taxon>Spiralia</taxon>
        <taxon>Lophotrochozoa</taxon>
        <taxon>Platyhelminthes</taxon>
        <taxon>Cestoda</taxon>
        <taxon>Eucestoda</taxon>
        <taxon>Cyclophyllidea</taxon>
        <taxon>Taeniidae</taxon>
        <taxon>Taenia</taxon>
    </lineage>
</organism>
<dbReference type="Pfam" id="PF00043">
    <property type="entry name" value="GST_C"/>
    <property type="match status" value="1"/>
</dbReference>
<protein>
    <recommendedName>
        <fullName evidence="6">glutathione transferase</fullName>
        <ecNumber evidence="6">2.5.1.18</ecNumber>
    </recommendedName>
    <alternativeName>
        <fullName evidence="8">GST class-pi</fullName>
    </alternativeName>
</protein>
<evidence type="ECO:0000256" key="4">
    <source>
        <dbReference type="ARBA" id="ARBA00007297"/>
    </source>
</evidence>
<evidence type="ECO:0000256" key="1">
    <source>
        <dbReference type="ARBA" id="ARBA00002446"/>
    </source>
</evidence>
<dbReference type="InterPro" id="IPR010987">
    <property type="entry name" value="Glutathione-S-Trfase_C-like"/>
</dbReference>
<evidence type="ECO:0000256" key="3">
    <source>
        <dbReference type="ARBA" id="ARBA00005861"/>
    </source>
</evidence>
<dbReference type="InterPro" id="IPR050213">
    <property type="entry name" value="GST_superfamily"/>
</dbReference>
<evidence type="ECO:0000256" key="6">
    <source>
        <dbReference type="ARBA" id="ARBA00012452"/>
    </source>
</evidence>
<dbReference type="Proteomes" id="UP000282613">
    <property type="component" value="Unassembled WGS sequence"/>
</dbReference>
<dbReference type="InterPro" id="IPR004046">
    <property type="entry name" value="GST_C"/>
</dbReference>
<dbReference type="EMBL" id="UYRS01018643">
    <property type="protein sequence ID" value="VDK38668.1"/>
    <property type="molecule type" value="Genomic_DNA"/>
</dbReference>
<evidence type="ECO:0000313" key="12">
    <source>
        <dbReference type="EMBL" id="VDK38668.1"/>
    </source>
</evidence>
<feature type="domain" description="GST C-terminal" evidence="11">
    <location>
        <begin position="245"/>
        <end position="398"/>
    </location>
</feature>
<dbReference type="PANTHER" id="PTHR11571">
    <property type="entry name" value="GLUTATHIONE S-TRANSFERASE"/>
    <property type="match status" value="1"/>
</dbReference>
<proteinExistence type="inferred from homology"/>
<dbReference type="STRING" id="60517.A0A158R9Q2"/>
<keyword evidence="7" id="KW-0808">Transferase</keyword>
<dbReference type="InterPro" id="IPR004045">
    <property type="entry name" value="Glutathione_S-Trfase_N"/>
</dbReference>
<sequence length="405" mass="47208">MVGILIVEFFLYSGSLCLSQEQLKHKFLEMLARKLPYFEAYLGEKEWLTGKTINYPDFNLCDLLIRLMEFNPKCLEQYPKLQAYLTRFKIRLLLKYLGVEFVDKQYKLGPSPTYDKSGWLPDKFSLGLDIPNVNYPKFGLCDLLIEMTAFVPNCLKELSELQAYLARFKLGEQIRILLKYLGVEFIDKRYNFGPAPAYNRSAWLSEKFLLGLDFPNLPYYIDGDFKLAQSGAIMRYIADIHGMNCKEQRALLHMLQDEVDDLRTSFMDIYYRPDCVSRYSTDPLIRIGSINLLLNSDYFCLPQEELKPGFLETLAQRLPRFEAFMGEKQWFSGEKASISYPDFALCDLLMQMTKLEPTYLEEYPKLQAYLSRFQLFCFVDGDLKLIQLGTISEYVADVLGVREFV</sequence>
<comment type="similarity">
    <text evidence="3">Belongs to the GST superfamily. Mu family.</text>
</comment>
<dbReference type="PROSITE" id="PS50405">
    <property type="entry name" value="GST_CTER"/>
    <property type="match status" value="2"/>
</dbReference>
<dbReference type="PANTHER" id="PTHR11571:SF222">
    <property type="entry name" value="GLUTATHIONE TRANSFERASE"/>
    <property type="match status" value="1"/>
</dbReference>
<dbReference type="GO" id="GO:0006749">
    <property type="term" value="P:glutathione metabolic process"/>
    <property type="evidence" value="ECO:0007669"/>
    <property type="project" value="TreeGrafter"/>
</dbReference>
<dbReference type="OrthoDB" id="4951845at2759"/>
<dbReference type="SUPFAM" id="SSF52833">
    <property type="entry name" value="Thioredoxin-like"/>
    <property type="match status" value="1"/>
</dbReference>
<dbReference type="SFLD" id="SFLDS00019">
    <property type="entry name" value="Glutathione_Transferase_(cytos"/>
    <property type="match status" value="1"/>
</dbReference>
<dbReference type="WBParaSite" id="TASK_0000759801-mRNA-1">
    <property type="protein sequence ID" value="TASK_0000759801-mRNA-1"/>
    <property type="gene ID" value="TASK_0000759801"/>
</dbReference>
<evidence type="ECO:0000256" key="2">
    <source>
        <dbReference type="ARBA" id="ARBA00003701"/>
    </source>
</evidence>
<dbReference type="AlphaFoldDB" id="A0A158R9Q2"/>
<feature type="domain" description="GST N-terminal" evidence="10">
    <location>
        <begin position="158"/>
        <end position="245"/>
    </location>
</feature>
<comment type="subunit">
    <text evidence="5">Homodimer.</text>
</comment>
<dbReference type="GO" id="GO:0004364">
    <property type="term" value="F:glutathione transferase activity"/>
    <property type="evidence" value="ECO:0007669"/>
    <property type="project" value="UniProtKB-EC"/>
</dbReference>